<sequence length="77" mass="8866">MKILPIAFDSMGTRSMCTFVKTRDVKILIDPGVALGPSRYGLPPHPIEIKRREEHWQAIVKYAMQADVLIVTHYHYD</sequence>
<gene>
    <name evidence="1" type="ORF">DRO07_01990</name>
</gene>
<dbReference type="EMBL" id="QMWO01000062">
    <property type="protein sequence ID" value="RLG69602.1"/>
    <property type="molecule type" value="Genomic_DNA"/>
</dbReference>
<dbReference type="InterPro" id="IPR036866">
    <property type="entry name" value="RibonucZ/Hydroxyglut_hydro"/>
</dbReference>
<name>A0A497JIP3_9ARCH</name>
<dbReference type="InterPro" id="IPR050114">
    <property type="entry name" value="UPF0173_UPF0282_UlaG_hydrolase"/>
</dbReference>
<proteinExistence type="predicted"/>
<evidence type="ECO:0000313" key="1">
    <source>
        <dbReference type="EMBL" id="RLG69602.1"/>
    </source>
</evidence>
<organism evidence="1 2">
    <name type="scientific">Candidatus Iainarchaeum sp</name>
    <dbReference type="NCBI Taxonomy" id="3101447"/>
    <lineage>
        <taxon>Archaea</taxon>
        <taxon>Candidatus Iainarchaeota</taxon>
        <taxon>Candidatus Iainarchaeia</taxon>
        <taxon>Candidatus Iainarchaeales</taxon>
        <taxon>Candidatus Iainarchaeaceae</taxon>
        <taxon>Candidatus Iainarchaeum</taxon>
    </lineage>
</organism>
<dbReference type="Proteomes" id="UP000277633">
    <property type="component" value="Unassembled WGS sequence"/>
</dbReference>
<evidence type="ECO:0000313" key="2">
    <source>
        <dbReference type="Proteomes" id="UP000277633"/>
    </source>
</evidence>
<dbReference type="PANTHER" id="PTHR43546:SF4">
    <property type="entry name" value="UPF0282 PROTEIN MJ1629"/>
    <property type="match status" value="1"/>
</dbReference>
<evidence type="ECO:0008006" key="3">
    <source>
        <dbReference type="Google" id="ProtNLM"/>
    </source>
</evidence>
<feature type="non-terminal residue" evidence="1">
    <location>
        <position position="77"/>
    </location>
</feature>
<accession>A0A497JIP3</accession>
<protein>
    <recommendedName>
        <fullName evidence="3">MBL fold metallo-hydrolase</fullName>
    </recommendedName>
</protein>
<reference evidence="1 2" key="1">
    <citation type="submission" date="2018-06" db="EMBL/GenBank/DDBJ databases">
        <title>Extensive metabolic versatility and redundancy in microbially diverse, dynamic hydrothermal sediments.</title>
        <authorList>
            <person name="Dombrowski N."/>
            <person name="Teske A."/>
            <person name="Baker B.J."/>
        </authorList>
    </citation>
    <scope>NUCLEOTIDE SEQUENCE [LARGE SCALE GENOMIC DNA]</scope>
    <source>
        <strain evidence="1">B9_G13</strain>
    </source>
</reference>
<comment type="caution">
    <text evidence="1">The sequence shown here is derived from an EMBL/GenBank/DDBJ whole genome shotgun (WGS) entry which is preliminary data.</text>
</comment>
<dbReference type="PANTHER" id="PTHR43546">
    <property type="entry name" value="UPF0173 METAL-DEPENDENT HYDROLASE MJ1163-RELATED"/>
    <property type="match status" value="1"/>
</dbReference>
<dbReference type="Gene3D" id="3.60.15.10">
    <property type="entry name" value="Ribonuclease Z/Hydroxyacylglutathione hydrolase-like"/>
    <property type="match status" value="1"/>
</dbReference>
<dbReference type="SUPFAM" id="SSF56281">
    <property type="entry name" value="Metallo-hydrolase/oxidoreductase"/>
    <property type="match status" value="1"/>
</dbReference>
<dbReference type="AlphaFoldDB" id="A0A497JIP3"/>